<accession>A0A6A6SC60</accession>
<sequence>MPAVHDNPRQRTRTCEDRRSLNGSGFCVPLHDCYLVSAILKAFQAAKIMAENDAGVRFKEGITHVHLPVAIL</sequence>
<protein>
    <submittedName>
        <fullName evidence="2">Uncharacterized protein</fullName>
    </submittedName>
</protein>
<evidence type="ECO:0000256" key="1">
    <source>
        <dbReference type="SAM" id="MobiDB-lite"/>
    </source>
</evidence>
<keyword evidence="3" id="KW-1185">Reference proteome</keyword>
<evidence type="ECO:0000313" key="2">
    <source>
        <dbReference type="EMBL" id="KAF2645349.1"/>
    </source>
</evidence>
<gene>
    <name evidence="2" type="ORF">P280DRAFT_465199</name>
</gene>
<evidence type="ECO:0000313" key="3">
    <source>
        <dbReference type="Proteomes" id="UP000799753"/>
    </source>
</evidence>
<dbReference type="AlphaFoldDB" id="A0A6A6SC60"/>
<dbReference type="EMBL" id="MU006777">
    <property type="protein sequence ID" value="KAF2645349.1"/>
    <property type="molecule type" value="Genomic_DNA"/>
</dbReference>
<organism evidence="2 3">
    <name type="scientific">Massarina eburnea CBS 473.64</name>
    <dbReference type="NCBI Taxonomy" id="1395130"/>
    <lineage>
        <taxon>Eukaryota</taxon>
        <taxon>Fungi</taxon>
        <taxon>Dikarya</taxon>
        <taxon>Ascomycota</taxon>
        <taxon>Pezizomycotina</taxon>
        <taxon>Dothideomycetes</taxon>
        <taxon>Pleosporomycetidae</taxon>
        <taxon>Pleosporales</taxon>
        <taxon>Massarineae</taxon>
        <taxon>Massarinaceae</taxon>
        <taxon>Massarina</taxon>
    </lineage>
</organism>
<dbReference type="Proteomes" id="UP000799753">
    <property type="component" value="Unassembled WGS sequence"/>
</dbReference>
<proteinExistence type="predicted"/>
<reference evidence="2" key="1">
    <citation type="journal article" date="2020" name="Stud. Mycol.">
        <title>101 Dothideomycetes genomes: a test case for predicting lifestyles and emergence of pathogens.</title>
        <authorList>
            <person name="Haridas S."/>
            <person name="Albert R."/>
            <person name="Binder M."/>
            <person name="Bloem J."/>
            <person name="Labutti K."/>
            <person name="Salamov A."/>
            <person name="Andreopoulos B."/>
            <person name="Baker S."/>
            <person name="Barry K."/>
            <person name="Bills G."/>
            <person name="Bluhm B."/>
            <person name="Cannon C."/>
            <person name="Castanera R."/>
            <person name="Culley D."/>
            <person name="Daum C."/>
            <person name="Ezra D."/>
            <person name="Gonzalez J."/>
            <person name="Henrissat B."/>
            <person name="Kuo A."/>
            <person name="Liang C."/>
            <person name="Lipzen A."/>
            <person name="Lutzoni F."/>
            <person name="Magnuson J."/>
            <person name="Mondo S."/>
            <person name="Nolan M."/>
            <person name="Ohm R."/>
            <person name="Pangilinan J."/>
            <person name="Park H.-J."/>
            <person name="Ramirez L."/>
            <person name="Alfaro M."/>
            <person name="Sun H."/>
            <person name="Tritt A."/>
            <person name="Yoshinaga Y."/>
            <person name="Zwiers L.-H."/>
            <person name="Turgeon B."/>
            <person name="Goodwin S."/>
            <person name="Spatafora J."/>
            <person name="Crous P."/>
            <person name="Grigoriev I."/>
        </authorList>
    </citation>
    <scope>NUCLEOTIDE SEQUENCE</scope>
    <source>
        <strain evidence="2">CBS 473.64</strain>
    </source>
</reference>
<feature type="compositionally biased region" description="Basic and acidic residues" evidence="1">
    <location>
        <begin position="1"/>
        <end position="20"/>
    </location>
</feature>
<feature type="region of interest" description="Disordered" evidence="1">
    <location>
        <begin position="1"/>
        <end position="21"/>
    </location>
</feature>
<name>A0A6A6SC60_9PLEO</name>